<dbReference type="SMART" id="SM00860">
    <property type="entry name" value="SMI1_KNR4"/>
    <property type="match status" value="1"/>
</dbReference>
<dbReference type="EMBL" id="WBSL01000004">
    <property type="protein sequence ID" value="MPY67156.1"/>
    <property type="molecule type" value="Genomic_DNA"/>
</dbReference>
<protein>
    <submittedName>
        <fullName evidence="2">SMI1/KNR4 family protein</fullName>
    </submittedName>
</protein>
<gene>
    <name evidence="2" type="ORF">F8S09_10695</name>
</gene>
<organism evidence="2 3">
    <name type="scientific">Deinococcus terrestris</name>
    <dbReference type="NCBI Taxonomy" id="2651870"/>
    <lineage>
        <taxon>Bacteria</taxon>
        <taxon>Thermotogati</taxon>
        <taxon>Deinococcota</taxon>
        <taxon>Deinococci</taxon>
        <taxon>Deinococcales</taxon>
        <taxon>Deinococcaceae</taxon>
        <taxon>Deinococcus</taxon>
    </lineage>
</organism>
<dbReference type="InterPro" id="IPR037883">
    <property type="entry name" value="Knr4/Smi1-like_sf"/>
</dbReference>
<accession>A0A7X1NWK7</accession>
<feature type="domain" description="Knr4/Smi1-like" evidence="1">
    <location>
        <begin position="37"/>
        <end position="133"/>
    </location>
</feature>
<sequence length="183" mass="20039">MSVPQTLPFDEAFVLARLADKAGREPGQADRYVLEPKLSAREVQGLEAQHGFEFPADYRLFLTTIGGGGAGPHHGLWSAQSAAAAGVGQRFVPLSDEDDGGGYLLLSEYGCGNLSVLVVAGEERGHVFDFLDGLWVPWLPDEEFRAALASWGNSPALLDELNQHHALVQKRSFGEWYLDWLRC</sequence>
<reference evidence="2 3" key="1">
    <citation type="submission" date="2019-10" db="EMBL/GenBank/DDBJ databases">
        <title>Deinococcus sp. isolated from soil.</title>
        <authorList>
            <person name="Li Y."/>
            <person name="Wang J."/>
        </authorList>
    </citation>
    <scope>NUCLEOTIDE SEQUENCE [LARGE SCALE GENOMIC DNA]</scope>
    <source>
        <strain evidence="2 3">SDU3-2</strain>
    </source>
</reference>
<dbReference type="InterPro" id="IPR018958">
    <property type="entry name" value="Knr4/Smi1-like_dom"/>
</dbReference>
<dbReference type="AlphaFoldDB" id="A0A7X1NWK7"/>
<evidence type="ECO:0000313" key="3">
    <source>
        <dbReference type="Proteomes" id="UP000484842"/>
    </source>
</evidence>
<dbReference type="Pfam" id="PF09346">
    <property type="entry name" value="SMI1_KNR4"/>
    <property type="match status" value="1"/>
</dbReference>
<keyword evidence="3" id="KW-1185">Reference proteome</keyword>
<dbReference type="SUPFAM" id="SSF160631">
    <property type="entry name" value="SMI1/KNR4-like"/>
    <property type="match status" value="1"/>
</dbReference>
<proteinExistence type="predicted"/>
<dbReference type="RefSeq" id="WP_152871467.1">
    <property type="nucleotide sequence ID" value="NZ_WBSL01000004.1"/>
</dbReference>
<dbReference type="Proteomes" id="UP000484842">
    <property type="component" value="Unassembled WGS sequence"/>
</dbReference>
<name>A0A7X1NWK7_9DEIO</name>
<comment type="caution">
    <text evidence="2">The sequence shown here is derived from an EMBL/GenBank/DDBJ whole genome shotgun (WGS) entry which is preliminary data.</text>
</comment>
<evidence type="ECO:0000313" key="2">
    <source>
        <dbReference type="EMBL" id="MPY67156.1"/>
    </source>
</evidence>
<evidence type="ECO:0000259" key="1">
    <source>
        <dbReference type="SMART" id="SM00860"/>
    </source>
</evidence>
<dbReference type="Gene3D" id="3.40.1580.10">
    <property type="entry name" value="SMI1/KNR4-like"/>
    <property type="match status" value="1"/>
</dbReference>